<feature type="region of interest" description="Disordered" evidence="1">
    <location>
        <begin position="179"/>
        <end position="225"/>
    </location>
</feature>
<reference evidence="2" key="2">
    <citation type="submission" date="2025-09" db="UniProtKB">
        <authorList>
            <consortium name="Ensembl"/>
        </authorList>
    </citation>
    <scope>IDENTIFICATION</scope>
</reference>
<feature type="region of interest" description="Disordered" evidence="1">
    <location>
        <begin position="125"/>
        <end position="147"/>
    </location>
</feature>
<dbReference type="OMA" id="CELQATP"/>
<sequence>EALAVHVYGRGLEQQPRRSTAKRAPYLRLASPSPVRARRAAPRVVETVRGTKIRSARTQTSPPGTVPSGPTQYLFSPSRALRPSSGITGPTEGHLIPMAIPLGEPRLPSNVKPFAVTIAGPPRPVTVTTSVPPSPRKRRGGGGAVGVRPNVAVVEMRSEKREPPVLSVQVLPNVDIESVVSSSSSSSPAQRDTFPGPPARTLPTAEGAPQPPDLSEREDGFPGTSFINVTDLPQGIEAEEEFSDGPIIELNGYAESDLDSTGAPSFPYRAPDPVAPRVDVELKLRQRDPTQGQLLIWVEQELMARVVSELLPRLQRQQQEEASESESEEGRPYGSDIAVEAAGGGGLQLFVDAGLPVDSDLVRALVAESLAEVVAITLGQRPDARPARPAARSPPRARSPINLENYLQPRMVPTPLPTPQHTPPRVPSPDGGADAPRVRTPVPTPRTSLSEEEEESEGIPTGPELAQAAEDSLPVVIVAIATPAPSPSPPVSARAPTPEPPPTANPWGDAELPLEEENPSPRPKESPRRPPVHRVMSVQREEEPTSLVGPPVPSPVPVTRSPTPPPPPPSPSLSPRSPLPRENTPSSSLISITETETGDRNFSDGEILVSYNRILAAQALAEEGVTLVNGVPNLSNTLHDVQDMDFDPPSEGQVVRQPPWGAHRDPVLSMMVSTKQKPVEGFPIHYRPEDEGSVGELSEGQRPKLTSVAETVMTGHSRY</sequence>
<reference evidence="2" key="1">
    <citation type="submission" date="2025-08" db="UniProtKB">
        <authorList>
            <consortium name="Ensembl"/>
        </authorList>
    </citation>
    <scope>IDENTIFICATION</scope>
</reference>
<dbReference type="PANTHER" id="PTHR15721">
    <property type="entry name" value="KIAA0586 PROTEIN"/>
    <property type="match status" value="1"/>
</dbReference>
<feature type="region of interest" description="Disordered" evidence="1">
    <location>
        <begin position="1"/>
        <end position="45"/>
    </location>
</feature>
<proteinExistence type="predicted"/>
<dbReference type="PRINTS" id="PR01217">
    <property type="entry name" value="PRICHEXTENSN"/>
</dbReference>
<dbReference type="GO" id="GO:0005814">
    <property type="term" value="C:centriole"/>
    <property type="evidence" value="ECO:0007669"/>
    <property type="project" value="TreeGrafter"/>
</dbReference>
<organism evidence="2">
    <name type="scientific">Petromyzon marinus</name>
    <name type="common">Sea lamprey</name>
    <dbReference type="NCBI Taxonomy" id="7757"/>
    <lineage>
        <taxon>Eukaryota</taxon>
        <taxon>Metazoa</taxon>
        <taxon>Chordata</taxon>
        <taxon>Craniata</taxon>
        <taxon>Vertebrata</taxon>
        <taxon>Cyclostomata</taxon>
        <taxon>Hyperoartia</taxon>
        <taxon>Petromyzontiformes</taxon>
        <taxon>Petromyzontidae</taxon>
        <taxon>Petromyzon</taxon>
    </lineage>
</organism>
<dbReference type="HOGENOM" id="CLU_384785_0_0_1"/>
<dbReference type="Ensembl" id="ENSPMAT00000006714.1">
    <property type="protein sequence ID" value="ENSPMAP00000006684.1"/>
    <property type="gene ID" value="ENSPMAG00000006034.1"/>
</dbReference>
<dbReference type="GeneTree" id="ENSGT00390000012397"/>
<dbReference type="AlphaFoldDB" id="S4RN98"/>
<accession>S4RN98</accession>
<dbReference type="Pfam" id="PF15324">
    <property type="entry name" value="TALPID3"/>
    <property type="match status" value="1"/>
</dbReference>
<evidence type="ECO:0000313" key="2">
    <source>
        <dbReference type="Ensembl" id="ENSPMAP00000006684.1"/>
    </source>
</evidence>
<feature type="compositionally biased region" description="Low complexity" evidence="1">
    <location>
        <begin position="387"/>
        <end position="400"/>
    </location>
</feature>
<name>S4RN98_PETMA</name>
<dbReference type="STRING" id="7757.ENSPMAP00000006684"/>
<dbReference type="GO" id="GO:0007224">
    <property type="term" value="P:smoothened signaling pathway"/>
    <property type="evidence" value="ECO:0007669"/>
    <property type="project" value="InterPro"/>
</dbReference>
<protein>
    <submittedName>
        <fullName evidence="2">Uncharacterized protein</fullName>
    </submittedName>
</protein>
<feature type="region of interest" description="Disordered" evidence="1">
    <location>
        <begin position="382"/>
        <end position="602"/>
    </location>
</feature>
<feature type="compositionally biased region" description="Low complexity" evidence="1">
    <location>
        <begin position="474"/>
        <end position="483"/>
    </location>
</feature>
<evidence type="ECO:0000256" key="1">
    <source>
        <dbReference type="SAM" id="MobiDB-lite"/>
    </source>
</evidence>
<dbReference type="PANTHER" id="PTHR15721:SF2">
    <property type="entry name" value="PROTEIN TALPID3"/>
    <property type="match status" value="1"/>
</dbReference>
<dbReference type="InterPro" id="IPR029246">
    <property type="entry name" value="TALPID3"/>
</dbReference>
<feature type="compositionally biased region" description="Pro residues" evidence="1">
    <location>
        <begin position="412"/>
        <end position="427"/>
    </location>
</feature>
<feature type="compositionally biased region" description="Low complexity" evidence="1">
    <location>
        <begin position="438"/>
        <end position="447"/>
    </location>
</feature>
<feature type="compositionally biased region" description="Pro residues" evidence="1">
    <location>
        <begin position="550"/>
        <end position="572"/>
    </location>
</feature>
<dbReference type="GO" id="GO:0036064">
    <property type="term" value="C:ciliary basal body"/>
    <property type="evidence" value="ECO:0007669"/>
    <property type="project" value="TreeGrafter"/>
</dbReference>
<feature type="compositionally biased region" description="Low complexity" evidence="1">
    <location>
        <begin position="573"/>
        <end position="595"/>
    </location>
</feature>